<feature type="non-terminal residue" evidence="2">
    <location>
        <position position="1"/>
    </location>
</feature>
<dbReference type="SMART" id="SM00306">
    <property type="entry name" value="HintN"/>
    <property type="match status" value="1"/>
</dbReference>
<feature type="domain" description="Hint" evidence="1">
    <location>
        <begin position="53"/>
        <end position="146"/>
    </location>
</feature>
<dbReference type="NCBIfam" id="TIGR01443">
    <property type="entry name" value="intein_Cterm"/>
    <property type="match status" value="1"/>
</dbReference>
<name>X0UCH0_9ZZZZ</name>
<dbReference type="SUPFAM" id="SSF51294">
    <property type="entry name" value="Hedgehog/intein (Hint) domain"/>
    <property type="match status" value="1"/>
</dbReference>
<sequence length="227" mass="25020">GKIPADIINVIGMMAAIGPFHVFGDLIAGAGIANISLSMDGLSQAIGTTSSATNCLRGDTPIYTEKGEIPICDLVGETFRIWDGDMWYDAEAVTTGEREVAATQLTNEVRIVTSPDHLFRVIDEAGACAWKAQSDLVQGDTVLTRPEAREVREADYPTAQVLEAWTTTEREHMFDIKVDNDRHLFFAYGIAVHNSGYGARVGNYLKEIKAAIPMYKQWYRGIKMTWA</sequence>
<dbReference type="PROSITE" id="PS50818">
    <property type="entry name" value="INTEIN_C_TER"/>
    <property type="match status" value="1"/>
</dbReference>
<gene>
    <name evidence="2" type="ORF">S01H1_19978</name>
</gene>
<evidence type="ECO:0000313" key="2">
    <source>
        <dbReference type="EMBL" id="GAF98077.1"/>
    </source>
</evidence>
<dbReference type="InterPro" id="IPR003587">
    <property type="entry name" value="Hint_dom_N"/>
</dbReference>
<dbReference type="AlphaFoldDB" id="X0UCH0"/>
<dbReference type="CDD" id="cd00081">
    <property type="entry name" value="Hint"/>
    <property type="match status" value="1"/>
</dbReference>
<dbReference type="GO" id="GO:0016539">
    <property type="term" value="P:intein-mediated protein splicing"/>
    <property type="evidence" value="ECO:0007669"/>
    <property type="project" value="InterPro"/>
</dbReference>
<dbReference type="InterPro" id="IPR006141">
    <property type="entry name" value="Intein_N"/>
</dbReference>
<dbReference type="PROSITE" id="PS50817">
    <property type="entry name" value="INTEIN_N_TER"/>
    <property type="match status" value="1"/>
</dbReference>
<proteinExistence type="predicted"/>
<dbReference type="InterPro" id="IPR036844">
    <property type="entry name" value="Hint_dom_sf"/>
</dbReference>
<evidence type="ECO:0000259" key="1">
    <source>
        <dbReference type="SMART" id="SM00306"/>
    </source>
</evidence>
<reference evidence="2" key="1">
    <citation type="journal article" date="2014" name="Front. Microbiol.">
        <title>High frequency of phylogenetically diverse reductive dehalogenase-homologous genes in deep subseafloor sedimentary metagenomes.</title>
        <authorList>
            <person name="Kawai M."/>
            <person name="Futagami T."/>
            <person name="Toyoda A."/>
            <person name="Takaki Y."/>
            <person name="Nishi S."/>
            <person name="Hori S."/>
            <person name="Arai W."/>
            <person name="Tsubouchi T."/>
            <person name="Morono Y."/>
            <person name="Uchiyama I."/>
            <person name="Ito T."/>
            <person name="Fujiyama A."/>
            <person name="Inagaki F."/>
            <person name="Takami H."/>
        </authorList>
    </citation>
    <scope>NUCLEOTIDE SEQUENCE</scope>
    <source>
        <strain evidence="2">Expedition CK06-06</strain>
    </source>
</reference>
<dbReference type="Gene3D" id="2.170.16.10">
    <property type="entry name" value="Hedgehog/Intein (Hint) domain"/>
    <property type="match status" value="1"/>
</dbReference>
<comment type="caution">
    <text evidence="2">The sequence shown here is derived from an EMBL/GenBank/DDBJ whole genome shotgun (WGS) entry which is preliminary data.</text>
</comment>
<dbReference type="EMBL" id="BARS01010869">
    <property type="protein sequence ID" value="GAF98077.1"/>
    <property type="molecule type" value="Genomic_DNA"/>
</dbReference>
<dbReference type="InterPro" id="IPR030934">
    <property type="entry name" value="Intein_C"/>
</dbReference>
<protein>
    <recommendedName>
        <fullName evidence="1">Hint domain-containing protein</fullName>
    </recommendedName>
</protein>
<accession>X0UCH0</accession>
<organism evidence="2">
    <name type="scientific">marine sediment metagenome</name>
    <dbReference type="NCBI Taxonomy" id="412755"/>
    <lineage>
        <taxon>unclassified sequences</taxon>
        <taxon>metagenomes</taxon>
        <taxon>ecological metagenomes</taxon>
    </lineage>
</organism>